<keyword evidence="2" id="KW-1185">Reference proteome</keyword>
<dbReference type="Proteomes" id="UP000287853">
    <property type="component" value="Unassembled WGS sequence"/>
</dbReference>
<name>A0A3S3U8Z0_9BACT</name>
<dbReference type="EMBL" id="MTKO01000087">
    <property type="protein sequence ID" value="RWX44854.1"/>
    <property type="molecule type" value="Genomic_DNA"/>
</dbReference>
<proteinExistence type="predicted"/>
<comment type="caution">
    <text evidence="1">The sequence shown here is derived from an EMBL/GenBank/DDBJ whole genome shotgun (WGS) entry which is preliminary data.</text>
</comment>
<protein>
    <recommendedName>
        <fullName evidence="3">Type I restriction enzyme R protein N-terminal domain-containing protein</fullName>
    </recommendedName>
</protein>
<evidence type="ECO:0000313" key="1">
    <source>
        <dbReference type="EMBL" id="RWX44854.1"/>
    </source>
</evidence>
<organism evidence="1 2">
    <name type="scientific">Candidatus Electrothrix aarhusensis</name>
    <dbReference type="NCBI Taxonomy" id="1859131"/>
    <lineage>
        <taxon>Bacteria</taxon>
        <taxon>Pseudomonadati</taxon>
        <taxon>Thermodesulfobacteriota</taxon>
        <taxon>Desulfobulbia</taxon>
        <taxon>Desulfobulbales</taxon>
        <taxon>Desulfobulbaceae</taxon>
        <taxon>Candidatus Electrothrix</taxon>
    </lineage>
</organism>
<accession>A0A3S3U8Z0</accession>
<reference evidence="1 2" key="1">
    <citation type="submission" date="2017-01" db="EMBL/GenBank/DDBJ databases">
        <title>The cable genome- insights into the physiology and evolution of filamentous bacteria capable of sulfide oxidation via long distance electron transfer.</title>
        <authorList>
            <person name="Schreiber L."/>
            <person name="Bjerg J.T."/>
            <person name="Boggild A."/>
            <person name="Van De Vossenberg J."/>
            <person name="Meysman F."/>
            <person name="Nielsen L.P."/>
            <person name="Schramm A."/>
            <person name="Kjeldsen K.U."/>
        </authorList>
    </citation>
    <scope>NUCLEOTIDE SEQUENCE [LARGE SCALE GENOMIC DNA]</scope>
    <source>
        <strain evidence="1">MCF</strain>
    </source>
</reference>
<sequence>MAYGNFKSVEDVARKFDIEVARKSVFVRQQELDVQEALFLLITENIRDNLSFINETTICEKIISPMLHVVAKNYAQLNVWSHVPYNIDEQKGLVGEPDYLIAPRTKYGGMGQPSLCIIEAKRDNFDEGWTQALAEMVASSLAGASLCYGVVTTGKTWEFGKLEHDIFTVDPVSVSAADNLQKTFNILNWIFEIIAQLDL</sequence>
<dbReference type="AlphaFoldDB" id="A0A3S3U8Z0"/>
<evidence type="ECO:0008006" key="3">
    <source>
        <dbReference type="Google" id="ProtNLM"/>
    </source>
</evidence>
<gene>
    <name evidence="1" type="ORF">H206_01286</name>
</gene>
<evidence type="ECO:0000313" key="2">
    <source>
        <dbReference type="Proteomes" id="UP000287853"/>
    </source>
</evidence>